<proteinExistence type="inferred from homology"/>
<keyword evidence="9 12" id="KW-0443">Lipid metabolism</keyword>
<accession>A0A6J1R7C4</accession>
<feature type="domain" description="Glycosyl hydrolase family 30 TIM-barrel" evidence="13">
    <location>
        <begin position="156"/>
        <end position="502"/>
    </location>
</feature>
<dbReference type="GO" id="GO:0005102">
    <property type="term" value="F:signaling receptor binding"/>
    <property type="evidence" value="ECO:0007669"/>
    <property type="project" value="UniProtKB-ARBA"/>
</dbReference>
<evidence type="ECO:0000256" key="12">
    <source>
        <dbReference type="RuleBase" id="RU361188"/>
    </source>
</evidence>
<keyword evidence="6" id="KW-0732">Signal</keyword>
<keyword evidence="7 12" id="KW-0378">Hydrolase</keyword>
<dbReference type="GO" id="GO:0007040">
    <property type="term" value="P:lysosome organization"/>
    <property type="evidence" value="ECO:0007669"/>
    <property type="project" value="UniProtKB-ARBA"/>
</dbReference>
<evidence type="ECO:0000256" key="5">
    <source>
        <dbReference type="ARBA" id="ARBA00012658"/>
    </source>
</evidence>
<evidence type="ECO:0000259" key="14">
    <source>
        <dbReference type="Pfam" id="PF17189"/>
    </source>
</evidence>
<dbReference type="GO" id="GO:0042391">
    <property type="term" value="P:regulation of membrane potential"/>
    <property type="evidence" value="ECO:0007669"/>
    <property type="project" value="UniProtKB-ARBA"/>
</dbReference>
<dbReference type="FunFam" id="3.20.20.80:FF:000030">
    <property type="entry name" value="Lysosomal acid glucosylceramidase"/>
    <property type="match status" value="1"/>
</dbReference>
<organism evidence="15 16">
    <name type="scientific">Temnothorax curvispinosus</name>
    <dbReference type="NCBI Taxonomy" id="300111"/>
    <lineage>
        <taxon>Eukaryota</taxon>
        <taxon>Metazoa</taxon>
        <taxon>Ecdysozoa</taxon>
        <taxon>Arthropoda</taxon>
        <taxon>Hexapoda</taxon>
        <taxon>Insecta</taxon>
        <taxon>Pterygota</taxon>
        <taxon>Neoptera</taxon>
        <taxon>Endopterygota</taxon>
        <taxon>Hymenoptera</taxon>
        <taxon>Apocrita</taxon>
        <taxon>Aculeata</taxon>
        <taxon>Formicoidea</taxon>
        <taxon>Formicidae</taxon>
        <taxon>Myrmicinae</taxon>
        <taxon>Temnothorax</taxon>
    </lineage>
</organism>
<gene>
    <name evidence="16" type="primary">LOC112466840</name>
</gene>
<dbReference type="GO" id="GO:0016241">
    <property type="term" value="P:regulation of macroautophagy"/>
    <property type="evidence" value="ECO:0007669"/>
    <property type="project" value="UniProtKB-ARBA"/>
</dbReference>
<dbReference type="GO" id="GO:0030163">
    <property type="term" value="P:protein catabolic process"/>
    <property type="evidence" value="ECO:0007669"/>
    <property type="project" value="UniProtKB-ARBA"/>
</dbReference>
<dbReference type="GO" id="GO:0006680">
    <property type="term" value="P:glucosylceramide catabolic process"/>
    <property type="evidence" value="ECO:0007669"/>
    <property type="project" value="UniProtKB-ARBA"/>
</dbReference>
<dbReference type="GO" id="GO:0004348">
    <property type="term" value="F:glucosylceramidase activity"/>
    <property type="evidence" value="ECO:0007669"/>
    <property type="project" value="UniProtKB-EC"/>
</dbReference>
<dbReference type="Proteomes" id="UP000504618">
    <property type="component" value="Unplaced"/>
</dbReference>
<dbReference type="GeneID" id="112466840"/>
<feature type="domain" description="Glycosyl hydrolase family 30 beta sandwich" evidence="14">
    <location>
        <begin position="505"/>
        <end position="567"/>
    </location>
</feature>
<keyword evidence="15" id="KW-1185">Reference proteome</keyword>
<dbReference type="RefSeq" id="XP_024890939.1">
    <property type="nucleotide sequence ID" value="XM_025035171.1"/>
</dbReference>
<dbReference type="GO" id="GO:0005764">
    <property type="term" value="C:lysosome"/>
    <property type="evidence" value="ECO:0007669"/>
    <property type="project" value="UniProtKB-ARBA"/>
</dbReference>
<dbReference type="InterPro" id="IPR033453">
    <property type="entry name" value="Glyco_hydro_30_TIM-barrel"/>
</dbReference>
<evidence type="ECO:0000256" key="7">
    <source>
        <dbReference type="ARBA" id="ARBA00022801"/>
    </source>
</evidence>
<keyword evidence="8 12" id="KW-0746">Sphingolipid metabolism</keyword>
<dbReference type="Pfam" id="PF17189">
    <property type="entry name" value="Glyco_hydro_30C"/>
    <property type="match status" value="1"/>
</dbReference>
<dbReference type="GO" id="GO:0006914">
    <property type="term" value="P:autophagy"/>
    <property type="evidence" value="ECO:0007669"/>
    <property type="project" value="UniProtKB-ARBA"/>
</dbReference>
<dbReference type="InterPro" id="IPR017853">
    <property type="entry name" value="GH"/>
</dbReference>
<evidence type="ECO:0000313" key="16">
    <source>
        <dbReference type="RefSeq" id="XP_024890939.1"/>
    </source>
</evidence>
<evidence type="ECO:0000256" key="3">
    <source>
        <dbReference type="ARBA" id="ARBA00004991"/>
    </source>
</evidence>
<dbReference type="PANTHER" id="PTHR11069:SF23">
    <property type="entry name" value="LYSOSOMAL ACID GLUCOSYLCERAMIDASE"/>
    <property type="match status" value="1"/>
</dbReference>
<dbReference type="GO" id="GO:0010605">
    <property type="term" value="P:negative regulation of macromolecule metabolic process"/>
    <property type="evidence" value="ECO:0007669"/>
    <property type="project" value="UniProtKB-ARBA"/>
</dbReference>
<comment type="pathway">
    <text evidence="3">Sphingolipid metabolism.</text>
</comment>
<dbReference type="GO" id="GO:0005774">
    <property type="term" value="C:vacuolar membrane"/>
    <property type="evidence" value="ECO:0007669"/>
    <property type="project" value="UniProtKB-ARBA"/>
</dbReference>
<dbReference type="InterPro" id="IPR001139">
    <property type="entry name" value="Glyco_hydro_30"/>
</dbReference>
<dbReference type="GO" id="GO:0051246">
    <property type="term" value="P:regulation of protein metabolic process"/>
    <property type="evidence" value="ECO:0007669"/>
    <property type="project" value="UniProtKB-ARBA"/>
</dbReference>
<evidence type="ECO:0000256" key="4">
    <source>
        <dbReference type="ARBA" id="ARBA00005382"/>
    </source>
</evidence>
<sequence>MGKFAIESQLTSLRQLLTMWRTIIFVISVAVTIAPTNSCIERRRSKENGDDDGYYCVCNAVYCDEAPNAIKPSNPAEYVLITSSKSGLFFNVSNGVYENVEETDHAKQHFAKQTLRAKFTTIFSNMDTRIFLEEETVKSSPLGKITINRTDVYQTILGFGGAVTDSVAINIHDLTHETSDHLMRSYFGPRGINYHFIRTPMGGSDFSTRPYTYAMVENDTSLHYFELQTEDYVYKIPTIKRAQELNNGKIKLLTLPWSASPWMKTKNSWTNNCKLRPEYRQVWADYFVKYFEAYRRNGLEFWGTTCQNEPENHKYIPFAHTNGMALTAEEERDWIIEHLAPTLKKNGFEHIKIFILDDSRLSLPDWTKTVFQDQKARDIISGTAIHFYLDDLIGPSVLDEIKQLFPEKLLMYTEACAAAFEEKDKSVMLGSWKRGELYAINIIESMSHWVSTWIDWNIALNTNGGPNYAGNNVDSPILVNSTADEFYKQPMFYALGHFSKYVPPNSVRIGTTSENTEGIQNIAFSTPDGGVVLVILNLNEEEKEILIIDPKKGTTRINVLGKSINTMKYW</sequence>
<protein>
    <recommendedName>
        <fullName evidence="5 12">Glucosylceramidase</fullName>
        <ecNumber evidence="5 12">3.2.1.45</ecNumber>
    </recommendedName>
</protein>
<name>A0A6J1R7C4_9HYME</name>
<comment type="catalytic activity">
    <reaction evidence="11">
        <text>an N-acyl-1-beta-D-glucosyl-15-methylhexadecasphing-4-enine + H2O = an N-acyl-15-methylhexadecasphing-4-enine + D-glucose</text>
        <dbReference type="Rhea" id="RHEA:34755"/>
        <dbReference type="ChEBI" id="CHEBI:4167"/>
        <dbReference type="ChEBI" id="CHEBI:15377"/>
        <dbReference type="ChEBI" id="CHEBI:70815"/>
        <dbReference type="ChEBI" id="CHEBI:70846"/>
    </reaction>
    <physiologicalReaction direction="left-to-right" evidence="11">
        <dbReference type="Rhea" id="RHEA:34756"/>
    </physiologicalReaction>
</comment>
<evidence type="ECO:0000256" key="10">
    <source>
        <dbReference type="ARBA" id="ARBA00050474"/>
    </source>
</evidence>
<dbReference type="GO" id="GO:0016758">
    <property type="term" value="F:hexosyltransferase activity"/>
    <property type="evidence" value="ECO:0007669"/>
    <property type="project" value="UniProtKB-ARBA"/>
</dbReference>
<dbReference type="GO" id="GO:0006066">
    <property type="term" value="P:alcohol metabolic process"/>
    <property type="evidence" value="ECO:0007669"/>
    <property type="project" value="UniProtKB-ARBA"/>
</dbReference>
<dbReference type="GO" id="GO:0032006">
    <property type="term" value="P:regulation of TOR signaling"/>
    <property type="evidence" value="ECO:0007669"/>
    <property type="project" value="UniProtKB-ARBA"/>
</dbReference>
<evidence type="ECO:0000256" key="6">
    <source>
        <dbReference type="ARBA" id="ARBA00022729"/>
    </source>
</evidence>
<dbReference type="Gene3D" id="3.20.20.80">
    <property type="entry name" value="Glycosidases"/>
    <property type="match status" value="1"/>
</dbReference>
<comment type="catalytic activity">
    <reaction evidence="1">
        <text>a beta-D-glucosyl-(1&lt;-&gt;1')-N-acylsphing-4-enine + H2O = an N-acylsphing-4-enine + D-glucose</text>
        <dbReference type="Rhea" id="RHEA:13269"/>
        <dbReference type="ChEBI" id="CHEBI:4167"/>
        <dbReference type="ChEBI" id="CHEBI:15377"/>
        <dbReference type="ChEBI" id="CHEBI:22801"/>
        <dbReference type="ChEBI" id="CHEBI:52639"/>
        <dbReference type="EC" id="3.2.1.45"/>
    </reaction>
    <physiologicalReaction direction="left-to-right" evidence="1">
        <dbReference type="Rhea" id="RHEA:13270"/>
    </physiologicalReaction>
</comment>
<dbReference type="OrthoDB" id="2160638at2759"/>
<dbReference type="InterPro" id="IPR033452">
    <property type="entry name" value="GH30_C"/>
</dbReference>
<keyword evidence="12" id="KW-0326">Glycosidase</keyword>
<evidence type="ECO:0000256" key="9">
    <source>
        <dbReference type="ARBA" id="ARBA00023098"/>
    </source>
</evidence>
<comment type="similarity">
    <text evidence="4 12">Belongs to the glycosyl hydrolase 30 family.</text>
</comment>
<comment type="pathway">
    <text evidence="2">Lipid metabolism; sphingolipid metabolism.</text>
</comment>
<evidence type="ECO:0000256" key="11">
    <source>
        <dbReference type="ARBA" id="ARBA00051345"/>
    </source>
</evidence>
<dbReference type="EC" id="3.2.1.45" evidence="5 12"/>
<evidence type="ECO:0000313" key="15">
    <source>
        <dbReference type="Proteomes" id="UP000504618"/>
    </source>
</evidence>
<reference evidence="16" key="1">
    <citation type="submission" date="2025-08" db="UniProtKB">
        <authorList>
            <consortium name="RefSeq"/>
        </authorList>
    </citation>
    <scope>IDENTIFICATION</scope>
    <source>
        <tissue evidence="16">Whole body</tissue>
    </source>
</reference>
<dbReference type="Pfam" id="PF02055">
    <property type="entry name" value="Glyco_hydro_30"/>
    <property type="match status" value="1"/>
</dbReference>
<dbReference type="GO" id="GO:0008202">
    <property type="term" value="P:steroid metabolic process"/>
    <property type="evidence" value="ECO:0007669"/>
    <property type="project" value="UniProtKB-ARBA"/>
</dbReference>
<evidence type="ECO:0000256" key="1">
    <source>
        <dbReference type="ARBA" id="ARBA00001013"/>
    </source>
</evidence>
<evidence type="ECO:0000259" key="13">
    <source>
        <dbReference type="Pfam" id="PF02055"/>
    </source>
</evidence>
<comment type="catalytic activity">
    <reaction evidence="10">
        <text>a beta-D-glucosylceramide + H2O = an N-acyl-sphingoid base + D-glucose</text>
        <dbReference type="Rhea" id="RHEA:81447"/>
        <dbReference type="ChEBI" id="CHEBI:4167"/>
        <dbReference type="ChEBI" id="CHEBI:15377"/>
        <dbReference type="ChEBI" id="CHEBI:83264"/>
        <dbReference type="ChEBI" id="CHEBI:83273"/>
    </reaction>
    <physiologicalReaction direction="left-to-right" evidence="10">
        <dbReference type="Rhea" id="RHEA:81448"/>
    </physiologicalReaction>
</comment>
<dbReference type="AlphaFoldDB" id="A0A6J1R7C4"/>
<evidence type="ECO:0000256" key="8">
    <source>
        <dbReference type="ARBA" id="ARBA00022919"/>
    </source>
</evidence>
<dbReference type="PANTHER" id="PTHR11069">
    <property type="entry name" value="GLUCOSYLCERAMIDASE"/>
    <property type="match status" value="1"/>
</dbReference>
<dbReference type="SUPFAM" id="SSF51445">
    <property type="entry name" value="(Trans)glycosidases"/>
    <property type="match status" value="1"/>
</dbReference>
<evidence type="ECO:0000256" key="2">
    <source>
        <dbReference type="ARBA" id="ARBA00004760"/>
    </source>
</evidence>